<evidence type="ECO:0000256" key="1">
    <source>
        <dbReference type="SAM" id="Phobius"/>
    </source>
</evidence>
<accession>A0A4P8XG44</accession>
<protein>
    <submittedName>
        <fullName evidence="2">Uncharacterized protein</fullName>
    </submittedName>
</protein>
<dbReference type="Proteomes" id="UP000300879">
    <property type="component" value="Chromosome"/>
</dbReference>
<feature type="transmembrane region" description="Helical" evidence="1">
    <location>
        <begin position="171"/>
        <end position="190"/>
    </location>
</feature>
<keyword evidence="1" id="KW-0812">Transmembrane</keyword>
<evidence type="ECO:0000313" key="2">
    <source>
        <dbReference type="EMBL" id="QCT01063.1"/>
    </source>
</evidence>
<reference evidence="2 3" key="1">
    <citation type="submission" date="2019-05" db="EMBL/GenBank/DDBJ databases">
        <authorList>
            <person name="Chen C."/>
        </authorList>
    </citation>
    <scope>NUCLEOTIDE SEQUENCE [LARGE SCALE GENOMIC DNA]</scope>
    <source>
        <strain evidence="2 3">HB172198</strain>
    </source>
</reference>
<feature type="transmembrane region" description="Helical" evidence="1">
    <location>
        <begin position="112"/>
        <end position="129"/>
    </location>
</feature>
<feature type="transmembrane region" description="Helical" evidence="1">
    <location>
        <begin position="83"/>
        <end position="106"/>
    </location>
</feature>
<proteinExistence type="predicted"/>
<sequence length="566" mass="64284">MVYFIMAASLLFFLYGAEEARSEQRWNQYELVRTLPGYTRYRMGKFVYWLLLTSAFYLIFFTAVSLYIVGTHGGGSAEKITQALVYTWLCWWFPFFLTVVLGYVIYSLLSSLYSYVLIVLVWFLIMPYNTMAFGEFLPLEVSGWLVIGDPNIEQIFGIYDMESQQINIGFYIQRLAALLLTVGIYAAVVWKGLTRKIAYIVMAAALTLPVVSSHVPYLSGGDPVLVYQAAAPLNEEELKYAIDNVEIRLEHGRSNHDLSYVYEVDIKAEVDVITLALLDDFQVVEARFGDLLIPVSQQEGQLKLKLPAAEGRLMLSLVTHTYASVGPSFFELPSALPWYPMHPLEAADPYHHGLKETYRLDLKGLDHKLVWTNLSALGDGMWEGKAYGPTIIYGAYKKAGEIISPAFKDRRSVERGHNELARLVEEAKERLGAGAELPVRGYMITTMQQFTANPDEFFVYQDERLLQSESLLNVMFLRGSETGGSGMKDTRLFAALYFGNMKNPSTDIYYKSIFGEDVVKRIRTVYMELPEQEKEQMLRMWYQQTGGLLTPERIMKDLEGKTNAGG</sequence>
<feature type="transmembrane region" description="Helical" evidence="1">
    <location>
        <begin position="197"/>
        <end position="218"/>
    </location>
</feature>
<dbReference type="KEGG" id="palo:E6C60_0339"/>
<name>A0A4P8XG44_9BACL</name>
<organism evidence="2 3">
    <name type="scientific">Paenibacillus algicola</name>
    <dbReference type="NCBI Taxonomy" id="2565926"/>
    <lineage>
        <taxon>Bacteria</taxon>
        <taxon>Bacillati</taxon>
        <taxon>Bacillota</taxon>
        <taxon>Bacilli</taxon>
        <taxon>Bacillales</taxon>
        <taxon>Paenibacillaceae</taxon>
        <taxon>Paenibacillus</taxon>
    </lineage>
</organism>
<dbReference type="AlphaFoldDB" id="A0A4P8XG44"/>
<dbReference type="EMBL" id="CP040396">
    <property type="protein sequence ID" value="QCT01063.1"/>
    <property type="molecule type" value="Genomic_DNA"/>
</dbReference>
<evidence type="ECO:0000313" key="3">
    <source>
        <dbReference type="Proteomes" id="UP000300879"/>
    </source>
</evidence>
<keyword evidence="3" id="KW-1185">Reference proteome</keyword>
<keyword evidence="1" id="KW-0472">Membrane</keyword>
<gene>
    <name evidence="2" type="ORF">E6C60_0339</name>
</gene>
<feature type="transmembrane region" description="Helical" evidence="1">
    <location>
        <begin position="46"/>
        <end position="71"/>
    </location>
</feature>
<dbReference type="RefSeq" id="WP_217496367.1">
    <property type="nucleotide sequence ID" value="NZ_CP040396.1"/>
</dbReference>
<keyword evidence="1" id="KW-1133">Transmembrane helix</keyword>